<dbReference type="SUPFAM" id="SSF103473">
    <property type="entry name" value="MFS general substrate transporter"/>
    <property type="match status" value="1"/>
</dbReference>
<name>A0A8J3NKT2_9ACTN</name>
<evidence type="ECO:0000256" key="5">
    <source>
        <dbReference type="ARBA" id="ARBA00022989"/>
    </source>
</evidence>
<dbReference type="InterPro" id="IPR036259">
    <property type="entry name" value="MFS_trans_sf"/>
</dbReference>
<proteinExistence type="predicted"/>
<evidence type="ECO:0000256" key="6">
    <source>
        <dbReference type="ARBA" id="ARBA00023136"/>
    </source>
</evidence>
<keyword evidence="5 7" id="KW-1133">Transmembrane helix</keyword>
<organism evidence="9 10">
    <name type="scientific">Catellatospora bangladeshensis</name>
    <dbReference type="NCBI Taxonomy" id="310355"/>
    <lineage>
        <taxon>Bacteria</taxon>
        <taxon>Bacillati</taxon>
        <taxon>Actinomycetota</taxon>
        <taxon>Actinomycetes</taxon>
        <taxon>Micromonosporales</taxon>
        <taxon>Micromonosporaceae</taxon>
        <taxon>Catellatospora</taxon>
    </lineage>
</organism>
<dbReference type="GO" id="GO:0022857">
    <property type="term" value="F:transmembrane transporter activity"/>
    <property type="evidence" value="ECO:0007669"/>
    <property type="project" value="InterPro"/>
</dbReference>
<dbReference type="InterPro" id="IPR011701">
    <property type="entry name" value="MFS"/>
</dbReference>
<sequence>MTLLDTAKAAERAPVLPRGPGVALYGAAGFTNALGMGFFYPFSLLFYTELSGVPLRTVGLVLTVTALAVLPGLFAVGRLVDRVGPRPVLVASSVLRGLCFIGFIALPGVVPLAVFSLLLALGNRADNAAAPLLALRLAPPGQSSRWLALSRVVFNAGMGLGALIAGVFIVDTTSGFVALGAVYAAGMALTAGLYFSTRAVTPPGPAPAGPTRSRPAPPWGDVAFIRVATANAVLLTAALAVETGMPVFVLHELAMPSWTVGLLFAVNTALLALLQLPVSRVLDRFRPAVVLALGGMSYAALYAALLLAGGAGPQVQVALLVGGIAVYTLGELAVSQAALVMLTGLPPDRQKGSYLAFNQFFVGGATALSPLLATSLLTGMPTALWWALAGLSTVSAAVLLPGRLRGWRAAA</sequence>
<feature type="transmembrane region" description="Helical" evidence="7">
    <location>
        <begin position="22"/>
        <end position="47"/>
    </location>
</feature>
<keyword evidence="6 7" id="KW-0472">Membrane</keyword>
<feature type="transmembrane region" description="Helical" evidence="7">
    <location>
        <begin position="288"/>
        <end position="311"/>
    </location>
</feature>
<evidence type="ECO:0000256" key="7">
    <source>
        <dbReference type="SAM" id="Phobius"/>
    </source>
</evidence>
<accession>A0A8J3NKT2</accession>
<dbReference type="PANTHER" id="PTHR23517">
    <property type="entry name" value="RESISTANCE PROTEIN MDTM, PUTATIVE-RELATED-RELATED"/>
    <property type="match status" value="1"/>
</dbReference>
<evidence type="ECO:0000256" key="1">
    <source>
        <dbReference type="ARBA" id="ARBA00004651"/>
    </source>
</evidence>
<feature type="domain" description="Major facilitator superfamily (MFS) profile" evidence="8">
    <location>
        <begin position="21"/>
        <end position="411"/>
    </location>
</feature>
<keyword evidence="3" id="KW-1003">Cell membrane</keyword>
<feature type="transmembrane region" description="Helical" evidence="7">
    <location>
        <begin position="354"/>
        <end position="377"/>
    </location>
</feature>
<evidence type="ECO:0000259" key="8">
    <source>
        <dbReference type="PROSITE" id="PS50850"/>
    </source>
</evidence>
<keyword evidence="2" id="KW-0813">Transport</keyword>
<evidence type="ECO:0000256" key="4">
    <source>
        <dbReference type="ARBA" id="ARBA00022692"/>
    </source>
</evidence>
<feature type="transmembrane region" description="Helical" evidence="7">
    <location>
        <begin position="253"/>
        <end position="276"/>
    </location>
</feature>
<dbReference type="AlphaFoldDB" id="A0A8J3NKT2"/>
<dbReference type="InterPro" id="IPR050171">
    <property type="entry name" value="MFS_Transporters"/>
</dbReference>
<feature type="transmembrane region" description="Helical" evidence="7">
    <location>
        <begin position="176"/>
        <end position="195"/>
    </location>
</feature>
<feature type="transmembrane region" description="Helical" evidence="7">
    <location>
        <begin position="59"/>
        <end position="80"/>
    </location>
</feature>
<gene>
    <name evidence="9" type="ORF">Cba03nite_56910</name>
</gene>
<dbReference type="GO" id="GO:0005886">
    <property type="term" value="C:plasma membrane"/>
    <property type="evidence" value="ECO:0007669"/>
    <property type="project" value="UniProtKB-SubCell"/>
</dbReference>
<dbReference type="Proteomes" id="UP000601223">
    <property type="component" value="Unassembled WGS sequence"/>
</dbReference>
<dbReference type="PROSITE" id="PS50850">
    <property type="entry name" value="MFS"/>
    <property type="match status" value="1"/>
</dbReference>
<comment type="caution">
    <text evidence="9">The sequence shown here is derived from an EMBL/GenBank/DDBJ whole genome shotgun (WGS) entry which is preliminary data.</text>
</comment>
<feature type="transmembrane region" description="Helical" evidence="7">
    <location>
        <begin position="152"/>
        <end position="170"/>
    </location>
</feature>
<keyword evidence="4 7" id="KW-0812">Transmembrane</keyword>
<dbReference type="Pfam" id="PF07690">
    <property type="entry name" value="MFS_1"/>
    <property type="match status" value="1"/>
</dbReference>
<protein>
    <submittedName>
        <fullName evidence="9">MFS transporter</fullName>
    </submittedName>
</protein>
<keyword evidence="10" id="KW-1185">Reference proteome</keyword>
<evidence type="ECO:0000256" key="3">
    <source>
        <dbReference type="ARBA" id="ARBA00022475"/>
    </source>
</evidence>
<dbReference type="Gene3D" id="1.20.1250.20">
    <property type="entry name" value="MFS general substrate transporter like domains"/>
    <property type="match status" value="1"/>
</dbReference>
<feature type="transmembrane region" description="Helical" evidence="7">
    <location>
        <begin position="317"/>
        <end position="342"/>
    </location>
</feature>
<dbReference type="EMBL" id="BONF01000036">
    <property type="protein sequence ID" value="GIF84342.1"/>
    <property type="molecule type" value="Genomic_DNA"/>
</dbReference>
<dbReference type="RefSeq" id="WP_203752485.1">
    <property type="nucleotide sequence ID" value="NZ_BONF01000036.1"/>
</dbReference>
<feature type="transmembrane region" description="Helical" evidence="7">
    <location>
        <begin position="100"/>
        <end position="121"/>
    </location>
</feature>
<dbReference type="PANTHER" id="PTHR23517:SF2">
    <property type="entry name" value="MULTIDRUG RESISTANCE PROTEIN MDTH"/>
    <property type="match status" value="1"/>
</dbReference>
<evidence type="ECO:0000313" key="10">
    <source>
        <dbReference type="Proteomes" id="UP000601223"/>
    </source>
</evidence>
<dbReference type="InterPro" id="IPR020846">
    <property type="entry name" value="MFS_dom"/>
</dbReference>
<feature type="transmembrane region" description="Helical" evidence="7">
    <location>
        <begin position="383"/>
        <end position="402"/>
    </location>
</feature>
<comment type="subcellular location">
    <subcellularLocation>
        <location evidence="1">Cell membrane</location>
        <topology evidence="1">Multi-pass membrane protein</topology>
    </subcellularLocation>
</comment>
<evidence type="ECO:0000313" key="9">
    <source>
        <dbReference type="EMBL" id="GIF84342.1"/>
    </source>
</evidence>
<reference evidence="9 10" key="1">
    <citation type="submission" date="2021-01" db="EMBL/GenBank/DDBJ databases">
        <title>Whole genome shotgun sequence of Catellatospora bangladeshensis NBRC 107357.</title>
        <authorList>
            <person name="Komaki H."/>
            <person name="Tamura T."/>
        </authorList>
    </citation>
    <scope>NUCLEOTIDE SEQUENCE [LARGE SCALE GENOMIC DNA]</scope>
    <source>
        <strain evidence="9 10">NBRC 107357</strain>
    </source>
</reference>
<evidence type="ECO:0000256" key="2">
    <source>
        <dbReference type="ARBA" id="ARBA00022448"/>
    </source>
</evidence>